<dbReference type="GO" id="GO:0005737">
    <property type="term" value="C:cytoplasm"/>
    <property type="evidence" value="ECO:0007669"/>
    <property type="project" value="UniProtKB-SubCell"/>
</dbReference>
<dbReference type="GO" id="GO:0019171">
    <property type="term" value="F:(3R)-hydroxyacyl-[acyl-carrier-protein] dehydratase activity"/>
    <property type="evidence" value="ECO:0007669"/>
    <property type="project" value="UniProtKB-EC"/>
</dbReference>
<reference evidence="11 12" key="1">
    <citation type="submission" date="2020-04" db="EMBL/GenBank/DDBJ databases">
        <title>MicrobeNet Type strains.</title>
        <authorList>
            <person name="Nicholson A.C."/>
        </authorList>
    </citation>
    <scope>NUCLEOTIDE SEQUENCE [LARGE SCALE GENOMIC DNA]</scope>
    <source>
        <strain evidence="11 12">CCUG 61472</strain>
    </source>
</reference>
<dbReference type="GO" id="GO:0009245">
    <property type="term" value="P:lipid A biosynthetic process"/>
    <property type="evidence" value="ECO:0007669"/>
    <property type="project" value="UniProtKB-KW"/>
</dbReference>
<keyword evidence="7" id="KW-0441">Lipid A biosynthesis</keyword>
<dbReference type="Gene3D" id="3.10.129.10">
    <property type="entry name" value="Hotdog Thioesterase"/>
    <property type="match status" value="1"/>
</dbReference>
<dbReference type="RefSeq" id="WP_168721962.1">
    <property type="nucleotide sequence ID" value="NZ_JAAXPN010000004.1"/>
</dbReference>
<evidence type="ECO:0000256" key="5">
    <source>
        <dbReference type="ARBA" id="ARBA00022490"/>
    </source>
</evidence>
<dbReference type="CDD" id="cd01288">
    <property type="entry name" value="FabZ"/>
    <property type="match status" value="1"/>
</dbReference>
<dbReference type="PANTHER" id="PTHR30272:SF1">
    <property type="entry name" value="3-HYDROXYACYL-[ACYL-CARRIER-PROTEIN] DEHYDRATASE"/>
    <property type="match status" value="1"/>
</dbReference>
<comment type="similarity">
    <text evidence="3">Belongs to the thioester dehydratase family. FabZ subfamily.</text>
</comment>
<comment type="function">
    <text evidence="10">Involved in unsaturated fatty acids biosynthesis. Catalyzes the dehydration of short chain beta-hydroxyacyl-ACPs and long chain saturated and unsaturated beta-hydroxyacyl-ACPs.</text>
</comment>
<evidence type="ECO:0000256" key="10">
    <source>
        <dbReference type="ARBA" id="ARBA00025049"/>
    </source>
</evidence>
<dbReference type="EMBL" id="JAAXPN010000004">
    <property type="protein sequence ID" value="NKZ24162.1"/>
    <property type="molecule type" value="Genomic_DNA"/>
</dbReference>
<protein>
    <recommendedName>
        <fullName evidence="4">3-hydroxyacyl-[acyl-carrier-protein] dehydratase</fullName>
        <ecNumber evidence="4">4.2.1.59</ecNumber>
    </recommendedName>
</protein>
<comment type="caution">
    <text evidence="11">The sequence shown here is derived from an EMBL/GenBank/DDBJ whole genome shotgun (WGS) entry which is preliminary data.</text>
</comment>
<evidence type="ECO:0000256" key="3">
    <source>
        <dbReference type="ARBA" id="ARBA00009174"/>
    </source>
</evidence>
<dbReference type="EC" id="4.2.1.59" evidence="4"/>
<comment type="subcellular location">
    <subcellularLocation>
        <location evidence="2">Cytoplasm</location>
    </subcellularLocation>
</comment>
<comment type="catalytic activity">
    <reaction evidence="1">
        <text>a (3R)-hydroxyacyl-[ACP] = a (2E)-enoyl-[ACP] + H2O</text>
        <dbReference type="Rhea" id="RHEA:13097"/>
        <dbReference type="Rhea" id="RHEA-COMP:9925"/>
        <dbReference type="Rhea" id="RHEA-COMP:9945"/>
        <dbReference type="ChEBI" id="CHEBI:15377"/>
        <dbReference type="ChEBI" id="CHEBI:78784"/>
        <dbReference type="ChEBI" id="CHEBI:78827"/>
        <dbReference type="EC" id="4.2.1.59"/>
    </reaction>
</comment>
<evidence type="ECO:0000313" key="11">
    <source>
        <dbReference type="EMBL" id="NKZ24162.1"/>
    </source>
</evidence>
<dbReference type="Proteomes" id="UP000549765">
    <property type="component" value="Unassembled WGS sequence"/>
</dbReference>
<gene>
    <name evidence="11" type="primary">fabZ</name>
    <name evidence="11" type="ORF">HF964_04985</name>
</gene>
<name>A0A7X6N3M4_9LACO</name>
<keyword evidence="12" id="KW-1185">Reference proteome</keyword>
<organism evidence="11 12">
    <name type="scientific">Periweissella fabalis</name>
    <dbReference type="NCBI Taxonomy" id="1070421"/>
    <lineage>
        <taxon>Bacteria</taxon>
        <taxon>Bacillati</taxon>
        <taxon>Bacillota</taxon>
        <taxon>Bacilli</taxon>
        <taxon>Lactobacillales</taxon>
        <taxon>Lactobacillaceae</taxon>
        <taxon>Periweissella</taxon>
    </lineage>
</organism>
<sequence>MSDEVILDSVAIQKILPHRYPMLMIDQVVGLEPGVSCTAIKNVSVNEEIFVGHFPGDPVLPGAFVIEALAQTGAVALLSMPEFEGKTAYFGGIKTAKFRKMSKPGTQLRLEVTLDKIRGNIGQGKGIAYIGTKKAVDAELTFVIG</sequence>
<dbReference type="InterPro" id="IPR029069">
    <property type="entry name" value="HotDog_dom_sf"/>
</dbReference>
<dbReference type="GO" id="GO:0016020">
    <property type="term" value="C:membrane"/>
    <property type="evidence" value="ECO:0007669"/>
    <property type="project" value="GOC"/>
</dbReference>
<dbReference type="NCBIfam" id="NF000582">
    <property type="entry name" value="PRK00006.1"/>
    <property type="match status" value="1"/>
</dbReference>
<dbReference type="Pfam" id="PF07977">
    <property type="entry name" value="FabA"/>
    <property type="match status" value="1"/>
</dbReference>
<keyword evidence="5" id="KW-0963">Cytoplasm</keyword>
<evidence type="ECO:0000256" key="8">
    <source>
        <dbReference type="ARBA" id="ARBA00023098"/>
    </source>
</evidence>
<proteinExistence type="inferred from homology"/>
<evidence type="ECO:0000256" key="9">
    <source>
        <dbReference type="ARBA" id="ARBA00023239"/>
    </source>
</evidence>
<evidence type="ECO:0000256" key="4">
    <source>
        <dbReference type="ARBA" id="ARBA00013167"/>
    </source>
</evidence>
<dbReference type="InterPro" id="IPR013114">
    <property type="entry name" value="FabA_FabZ"/>
</dbReference>
<evidence type="ECO:0000256" key="7">
    <source>
        <dbReference type="ARBA" id="ARBA00022556"/>
    </source>
</evidence>
<dbReference type="AlphaFoldDB" id="A0A7X6N3M4"/>
<accession>A0A7X6N3M4</accession>
<keyword evidence="6" id="KW-0444">Lipid biosynthesis</keyword>
<evidence type="ECO:0000256" key="2">
    <source>
        <dbReference type="ARBA" id="ARBA00004496"/>
    </source>
</evidence>
<evidence type="ECO:0000256" key="6">
    <source>
        <dbReference type="ARBA" id="ARBA00022516"/>
    </source>
</evidence>
<evidence type="ECO:0000256" key="1">
    <source>
        <dbReference type="ARBA" id="ARBA00001055"/>
    </source>
</evidence>
<keyword evidence="9 11" id="KW-0456">Lyase</keyword>
<dbReference type="SUPFAM" id="SSF54637">
    <property type="entry name" value="Thioesterase/thiol ester dehydrase-isomerase"/>
    <property type="match status" value="1"/>
</dbReference>
<evidence type="ECO:0000313" key="12">
    <source>
        <dbReference type="Proteomes" id="UP000549765"/>
    </source>
</evidence>
<dbReference type="PANTHER" id="PTHR30272">
    <property type="entry name" value="3-HYDROXYACYL-[ACYL-CARRIER-PROTEIN] DEHYDRATASE"/>
    <property type="match status" value="1"/>
</dbReference>
<dbReference type="FunFam" id="3.10.129.10:FF:000001">
    <property type="entry name" value="3-hydroxyacyl-[acyl-carrier-protein] dehydratase FabZ"/>
    <property type="match status" value="1"/>
</dbReference>
<keyword evidence="8" id="KW-0443">Lipid metabolism</keyword>